<gene>
    <name evidence="2" type="ORF">K435DRAFT_813110</name>
</gene>
<dbReference type="EMBL" id="ML180725">
    <property type="protein sequence ID" value="THU76757.1"/>
    <property type="molecule type" value="Genomic_DNA"/>
</dbReference>
<dbReference type="InterPro" id="IPR011320">
    <property type="entry name" value="RNase_H1_N"/>
</dbReference>
<evidence type="ECO:0000313" key="2">
    <source>
        <dbReference type="EMBL" id="THU76757.1"/>
    </source>
</evidence>
<proteinExistence type="predicted"/>
<keyword evidence="3" id="KW-1185">Reference proteome</keyword>
<sequence length="203" mass="22713">MNDASQSHPDLSVNVQLPPGSKLTVSFPDATGNCGGQDFHLVLSPGQQINVFSKNEASDAPMRTTSVVSEDTEDRAFNISDYESYELLWDHTRGRGPIYAITRGRRVGIFWDWELVKDLTNTVSNARFHRFENLDDATRWYEASYNTLTGHEKLEVAPAKALAEQPIVDDRLKAIRGHDVDICVVVDGAVREYTVSKTSLELK</sequence>
<dbReference type="AlphaFoldDB" id="A0A4S8KMF2"/>
<feature type="domain" description="Ribonuclease H1 N-terminal" evidence="1">
    <location>
        <begin position="98"/>
        <end position="140"/>
    </location>
</feature>
<protein>
    <recommendedName>
        <fullName evidence="1">Ribonuclease H1 N-terminal domain-containing protein</fullName>
    </recommendedName>
</protein>
<dbReference type="Pfam" id="PF01693">
    <property type="entry name" value="Cauli_VI"/>
    <property type="match status" value="1"/>
</dbReference>
<organism evidence="2 3">
    <name type="scientific">Dendrothele bispora (strain CBS 962.96)</name>
    <dbReference type="NCBI Taxonomy" id="1314807"/>
    <lineage>
        <taxon>Eukaryota</taxon>
        <taxon>Fungi</taxon>
        <taxon>Dikarya</taxon>
        <taxon>Basidiomycota</taxon>
        <taxon>Agaricomycotina</taxon>
        <taxon>Agaricomycetes</taxon>
        <taxon>Agaricomycetidae</taxon>
        <taxon>Agaricales</taxon>
        <taxon>Agaricales incertae sedis</taxon>
        <taxon>Dendrothele</taxon>
    </lineage>
</organism>
<reference evidence="2 3" key="1">
    <citation type="journal article" date="2019" name="Nat. Ecol. Evol.">
        <title>Megaphylogeny resolves global patterns of mushroom evolution.</title>
        <authorList>
            <person name="Varga T."/>
            <person name="Krizsan K."/>
            <person name="Foldi C."/>
            <person name="Dima B."/>
            <person name="Sanchez-Garcia M."/>
            <person name="Sanchez-Ramirez S."/>
            <person name="Szollosi G.J."/>
            <person name="Szarkandi J.G."/>
            <person name="Papp V."/>
            <person name="Albert L."/>
            <person name="Andreopoulos W."/>
            <person name="Angelini C."/>
            <person name="Antonin V."/>
            <person name="Barry K.W."/>
            <person name="Bougher N.L."/>
            <person name="Buchanan P."/>
            <person name="Buyck B."/>
            <person name="Bense V."/>
            <person name="Catcheside P."/>
            <person name="Chovatia M."/>
            <person name="Cooper J."/>
            <person name="Damon W."/>
            <person name="Desjardin D."/>
            <person name="Finy P."/>
            <person name="Geml J."/>
            <person name="Haridas S."/>
            <person name="Hughes K."/>
            <person name="Justo A."/>
            <person name="Karasinski D."/>
            <person name="Kautmanova I."/>
            <person name="Kiss B."/>
            <person name="Kocsube S."/>
            <person name="Kotiranta H."/>
            <person name="LaButti K.M."/>
            <person name="Lechner B.E."/>
            <person name="Liimatainen K."/>
            <person name="Lipzen A."/>
            <person name="Lukacs Z."/>
            <person name="Mihaltcheva S."/>
            <person name="Morgado L.N."/>
            <person name="Niskanen T."/>
            <person name="Noordeloos M.E."/>
            <person name="Ohm R.A."/>
            <person name="Ortiz-Santana B."/>
            <person name="Ovrebo C."/>
            <person name="Racz N."/>
            <person name="Riley R."/>
            <person name="Savchenko A."/>
            <person name="Shiryaev A."/>
            <person name="Soop K."/>
            <person name="Spirin V."/>
            <person name="Szebenyi C."/>
            <person name="Tomsovsky M."/>
            <person name="Tulloss R.E."/>
            <person name="Uehling J."/>
            <person name="Grigoriev I.V."/>
            <person name="Vagvolgyi C."/>
            <person name="Papp T."/>
            <person name="Martin F.M."/>
            <person name="Miettinen O."/>
            <person name="Hibbett D.S."/>
            <person name="Nagy L.G."/>
        </authorList>
    </citation>
    <scope>NUCLEOTIDE SEQUENCE [LARGE SCALE GENOMIC DNA]</scope>
    <source>
        <strain evidence="2 3">CBS 962.96</strain>
    </source>
</reference>
<dbReference type="Proteomes" id="UP000297245">
    <property type="component" value="Unassembled WGS sequence"/>
</dbReference>
<evidence type="ECO:0000313" key="3">
    <source>
        <dbReference type="Proteomes" id="UP000297245"/>
    </source>
</evidence>
<dbReference type="InterPro" id="IPR037056">
    <property type="entry name" value="RNase_H1_N_sf"/>
</dbReference>
<name>A0A4S8KMF2_DENBC</name>
<dbReference type="InterPro" id="IPR009027">
    <property type="entry name" value="Ribosomal_bL9/RNase_H1_N"/>
</dbReference>
<dbReference type="SUPFAM" id="SSF55658">
    <property type="entry name" value="L9 N-domain-like"/>
    <property type="match status" value="1"/>
</dbReference>
<evidence type="ECO:0000259" key="1">
    <source>
        <dbReference type="Pfam" id="PF01693"/>
    </source>
</evidence>
<dbReference type="Gene3D" id="3.40.970.10">
    <property type="entry name" value="Ribonuclease H1, N-terminal domain"/>
    <property type="match status" value="1"/>
</dbReference>
<accession>A0A4S8KMF2</accession>
<feature type="non-terminal residue" evidence="2">
    <location>
        <position position="203"/>
    </location>
</feature>
<dbReference type="OrthoDB" id="3270804at2759"/>